<dbReference type="Gene3D" id="3.30.1150.10">
    <property type="match status" value="1"/>
</dbReference>
<dbReference type="OrthoDB" id="7997311at2"/>
<keyword evidence="1" id="KW-0732">Signal</keyword>
<dbReference type="RefSeq" id="WP_095521649.1">
    <property type="nucleotide sequence ID" value="NZ_NPKH01000039.1"/>
</dbReference>
<reference evidence="2 3" key="1">
    <citation type="submission" date="2017-08" db="EMBL/GenBank/DDBJ databases">
        <title>Mesorhizobium wenxinae sp. nov., a novel rhizobial species isolated from root nodules of chickpea (Cicer arietinum L.).</title>
        <authorList>
            <person name="Zhang J."/>
        </authorList>
    </citation>
    <scope>NUCLEOTIDE SEQUENCE [LARGE SCALE GENOMIC DNA]</scope>
    <source>
        <strain evidence="3">WYCCWR 10019</strain>
    </source>
</reference>
<proteinExistence type="predicted"/>
<feature type="chain" id="PRO_5013375142" description="TonB C-terminal domain-containing protein" evidence="1">
    <location>
        <begin position="24"/>
        <end position="135"/>
    </location>
</feature>
<organism evidence="2 3">
    <name type="scientific">Mesorhizobium wenxiniae</name>
    <dbReference type="NCBI Taxonomy" id="2014805"/>
    <lineage>
        <taxon>Bacteria</taxon>
        <taxon>Pseudomonadati</taxon>
        <taxon>Pseudomonadota</taxon>
        <taxon>Alphaproteobacteria</taxon>
        <taxon>Hyphomicrobiales</taxon>
        <taxon>Phyllobacteriaceae</taxon>
        <taxon>Mesorhizobium</taxon>
    </lineage>
</organism>
<keyword evidence="3" id="KW-1185">Reference proteome</keyword>
<dbReference type="EMBL" id="NPKH01000039">
    <property type="protein sequence ID" value="PAP91647.1"/>
    <property type="molecule type" value="Genomic_DNA"/>
</dbReference>
<sequence length="135" mass="14220">MKPRSAIVALALALAMVAGPNEARSQERACRSPDPVDTINEMFSAIVACWEPPPGTAGMTLTLQFSIRRNGTLIGKPRATYSRLGDDATLNRAFVASVLEALDKALPLPVSDSMGEAIAGRMLFPRFTAASGSAS</sequence>
<name>A0A271K8Z5_9HYPH</name>
<evidence type="ECO:0000313" key="3">
    <source>
        <dbReference type="Proteomes" id="UP000215931"/>
    </source>
</evidence>
<dbReference type="Proteomes" id="UP000215931">
    <property type="component" value="Unassembled WGS sequence"/>
</dbReference>
<evidence type="ECO:0000313" key="2">
    <source>
        <dbReference type="EMBL" id="PAP91647.1"/>
    </source>
</evidence>
<gene>
    <name evidence="2" type="ORF">CIT31_30840</name>
</gene>
<feature type="signal peptide" evidence="1">
    <location>
        <begin position="1"/>
        <end position="23"/>
    </location>
</feature>
<dbReference type="PIRSF" id="PIRSF034077">
    <property type="entry name" value="UCP034077"/>
    <property type="match status" value="1"/>
</dbReference>
<dbReference type="InterPro" id="IPR014587">
    <property type="entry name" value="UCP034077"/>
</dbReference>
<evidence type="ECO:0000256" key="1">
    <source>
        <dbReference type="SAM" id="SignalP"/>
    </source>
</evidence>
<accession>A0A271K8Z5</accession>
<evidence type="ECO:0008006" key="4">
    <source>
        <dbReference type="Google" id="ProtNLM"/>
    </source>
</evidence>
<dbReference type="AlphaFoldDB" id="A0A271K8Z5"/>
<comment type="caution">
    <text evidence="2">The sequence shown here is derived from an EMBL/GenBank/DDBJ whole genome shotgun (WGS) entry which is preliminary data.</text>
</comment>
<protein>
    <recommendedName>
        <fullName evidence="4">TonB C-terminal domain-containing protein</fullName>
    </recommendedName>
</protein>